<feature type="binding site" evidence="14">
    <location>
        <begin position="154"/>
        <end position="155"/>
    </location>
    <ligand>
        <name>substrate</name>
    </ligand>
</feature>
<evidence type="ECO:0000256" key="12">
    <source>
        <dbReference type="ARBA" id="ARBA00083354"/>
    </source>
</evidence>
<evidence type="ECO:0000256" key="5">
    <source>
        <dbReference type="ARBA" id="ARBA00008819"/>
    </source>
</evidence>
<comment type="similarity">
    <text evidence="5">Belongs to the BPG-independent phosphoglycerate mutase family.</text>
</comment>
<feature type="domain" description="BPG-independent PGAM N-terminal" evidence="18">
    <location>
        <begin position="83"/>
        <end position="293"/>
    </location>
</feature>
<feature type="binding site" evidence="14">
    <location>
        <position position="330"/>
    </location>
    <ligand>
        <name>substrate</name>
    </ligand>
</feature>
<feature type="region of interest" description="Disordered" evidence="16">
    <location>
        <begin position="503"/>
        <end position="527"/>
    </location>
</feature>
<evidence type="ECO:0000256" key="8">
    <source>
        <dbReference type="ARBA" id="ARBA00023152"/>
    </source>
</evidence>
<keyword evidence="20" id="KW-1185">Reference proteome</keyword>
<dbReference type="EMBL" id="KN824277">
    <property type="protein sequence ID" value="KIM34401.1"/>
    <property type="molecule type" value="Genomic_DNA"/>
</dbReference>
<evidence type="ECO:0000313" key="20">
    <source>
        <dbReference type="Proteomes" id="UP000054097"/>
    </source>
</evidence>
<dbReference type="InterPro" id="IPR005995">
    <property type="entry name" value="Pgm_bpd_ind"/>
</dbReference>
<dbReference type="Gene3D" id="3.40.720.10">
    <property type="entry name" value="Alkaline Phosphatase, subunit A"/>
    <property type="match status" value="1"/>
</dbReference>
<keyword evidence="10" id="KW-0413">Isomerase</keyword>
<dbReference type="Pfam" id="PF06415">
    <property type="entry name" value="iPGM_N"/>
    <property type="match status" value="1"/>
</dbReference>
<keyword evidence="9 15" id="KW-0464">Manganese</keyword>
<keyword evidence="8" id="KW-0324">Glycolysis</keyword>
<dbReference type="HAMAP" id="MF_01038">
    <property type="entry name" value="GpmI"/>
    <property type="match status" value="1"/>
</dbReference>
<feature type="binding site" evidence="15">
    <location>
        <position position="438"/>
    </location>
    <ligand>
        <name>Mn(2+)</name>
        <dbReference type="ChEBI" id="CHEBI:29035"/>
        <label>2</label>
    </ligand>
</feature>
<reference evidence="20" key="2">
    <citation type="submission" date="2015-01" db="EMBL/GenBank/DDBJ databases">
        <title>Evolutionary Origins and Diversification of the Mycorrhizal Mutualists.</title>
        <authorList>
            <consortium name="DOE Joint Genome Institute"/>
            <consortium name="Mycorrhizal Genomics Consortium"/>
            <person name="Kohler A."/>
            <person name="Kuo A."/>
            <person name="Nagy L.G."/>
            <person name="Floudas D."/>
            <person name="Copeland A."/>
            <person name="Barry K.W."/>
            <person name="Cichocki N."/>
            <person name="Veneault-Fourrey C."/>
            <person name="LaButti K."/>
            <person name="Lindquist E.A."/>
            <person name="Lipzen A."/>
            <person name="Lundell T."/>
            <person name="Morin E."/>
            <person name="Murat C."/>
            <person name="Riley R."/>
            <person name="Ohm R."/>
            <person name="Sun H."/>
            <person name="Tunlid A."/>
            <person name="Henrissat B."/>
            <person name="Grigoriev I.V."/>
            <person name="Hibbett D.S."/>
            <person name="Martin F."/>
        </authorList>
    </citation>
    <scope>NUCLEOTIDE SEQUENCE [LARGE SCALE GENOMIC DNA]</scope>
    <source>
        <strain evidence="20">MAFF 305830</strain>
    </source>
</reference>
<dbReference type="STRING" id="933852.A0A0C3BSN3"/>
<dbReference type="UniPathway" id="UPA00109">
    <property type="reaction ID" value="UER00186"/>
</dbReference>
<evidence type="ECO:0000259" key="17">
    <source>
        <dbReference type="Pfam" id="PF01676"/>
    </source>
</evidence>
<evidence type="ECO:0000259" key="18">
    <source>
        <dbReference type="Pfam" id="PF06415"/>
    </source>
</evidence>
<dbReference type="GO" id="GO:0006096">
    <property type="term" value="P:glycolytic process"/>
    <property type="evidence" value="ECO:0007669"/>
    <property type="project" value="UniProtKB-UniPathway"/>
</dbReference>
<dbReference type="SUPFAM" id="SSF53649">
    <property type="entry name" value="Alkaline phosphatase-like"/>
    <property type="match status" value="1"/>
</dbReference>
<dbReference type="PIRSF" id="PIRSF001492">
    <property type="entry name" value="IPGAM"/>
    <property type="match status" value="1"/>
</dbReference>
<proteinExistence type="inferred from homology"/>
<dbReference type="GO" id="GO:0004619">
    <property type="term" value="F:phosphoglycerate mutase activity"/>
    <property type="evidence" value="ECO:0007669"/>
    <property type="project" value="UniProtKB-EC"/>
</dbReference>
<feature type="binding site" evidence="14">
    <location>
        <position position="186"/>
    </location>
    <ligand>
        <name>substrate</name>
    </ligand>
</feature>
<evidence type="ECO:0000256" key="14">
    <source>
        <dbReference type="PIRSR" id="PIRSR001492-2"/>
    </source>
</evidence>
<dbReference type="InterPro" id="IPR006124">
    <property type="entry name" value="Metalloenzyme"/>
</dbReference>
<feature type="binding site" evidence="15">
    <location>
        <position position="63"/>
    </location>
    <ligand>
        <name>Mn(2+)</name>
        <dbReference type="ChEBI" id="CHEBI:29035"/>
        <label>2</label>
    </ligand>
</feature>
<dbReference type="OrthoDB" id="1886626at2759"/>
<gene>
    <name evidence="19" type="ORF">M408DRAFT_13910</name>
</gene>
<dbReference type="InterPro" id="IPR011258">
    <property type="entry name" value="BPG-indep_PGM_N"/>
</dbReference>
<dbReference type="EC" id="5.4.2.12" evidence="6"/>
<evidence type="ECO:0000256" key="2">
    <source>
        <dbReference type="ARBA" id="ARBA00001936"/>
    </source>
</evidence>
<evidence type="ECO:0000256" key="7">
    <source>
        <dbReference type="ARBA" id="ARBA00022723"/>
    </source>
</evidence>
<dbReference type="Gene3D" id="3.40.1450.10">
    <property type="entry name" value="BPG-independent phosphoglycerate mutase, domain B"/>
    <property type="match status" value="1"/>
</dbReference>
<organism evidence="19 20">
    <name type="scientific">Serendipita vermifera MAFF 305830</name>
    <dbReference type="NCBI Taxonomy" id="933852"/>
    <lineage>
        <taxon>Eukaryota</taxon>
        <taxon>Fungi</taxon>
        <taxon>Dikarya</taxon>
        <taxon>Basidiomycota</taxon>
        <taxon>Agaricomycotina</taxon>
        <taxon>Agaricomycetes</taxon>
        <taxon>Sebacinales</taxon>
        <taxon>Serendipitaceae</taxon>
        <taxon>Serendipita</taxon>
    </lineage>
</organism>
<dbReference type="HOGENOM" id="CLU_026099_2_0_1"/>
<feature type="binding site" evidence="15">
    <location>
        <position position="13"/>
    </location>
    <ligand>
        <name>Mn(2+)</name>
        <dbReference type="ChEBI" id="CHEBI:29035"/>
        <label>2</label>
    </ligand>
</feature>
<dbReference type="GO" id="GO:0006007">
    <property type="term" value="P:glucose catabolic process"/>
    <property type="evidence" value="ECO:0007669"/>
    <property type="project" value="InterPro"/>
</dbReference>
<dbReference type="PANTHER" id="PTHR31637">
    <property type="entry name" value="2,3-BISPHOSPHOGLYCERATE-INDEPENDENT PHOSPHOGLYCERATE MUTASE"/>
    <property type="match status" value="1"/>
</dbReference>
<evidence type="ECO:0000256" key="1">
    <source>
        <dbReference type="ARBA" id="ARBA00000370"/>
    </source>
</evidence>
<feature type="binding site" evidence="14">
    <location>
        <position position="124"/>
    </location>
    <ligand>
        <name>substrate</name>
    </ligand>
</feature>
<accession>A0A0C3BSN3</accession>
<dbReference type="InterPro" id="IPR017850">
    <property type="entry name" value="Alkaline_phosphatase_core_sf"/>
</dbReference>
<feature type="binding site" evidence="14">
    <location>
        <position position="192"/>
    </location>
    <ligand>
        <name>substrate</name>
    </ligand>
</feature>
<evidence type="ECO:0000256" key="6">
    <source>
        <dbReference type="ARBA" id="ARBA00012026"/>
    </source>
</evidence>
<sequence>MSVKNKVCLIVHDGWGVSEVEDGNAIKGGDTETMDQLAKDFSYRTVAAHGLAVGLSDGLMGNSEVGHLNIGAGRIVWQDIVRIDQSIRKKEFHQSPVIRDSFQHAKDTNGRLHLLGLVSDGGVHSHITHLYALLETAKEMEVPECYIHFFGDGRDTAPRSAKKYCEELIEFTKNLGYGEIATVVGRYYAMDRDKRWERVKIAVDGLVGGTGSPTDNVLEFIDEKYKEDQTDEFLKPIICGGPKSRIQDNDTLFFFNYRSDRMREIVSVFGLDPKPMQVKVPTGLKITTMSRYNTEFTFPVAFPPQGMKNVLAEWLATKGIKQMHVAETEKYAHVTFFFNGGVERQFDKEERFLIDSPKVPTYDQQPEMSVLQVGEKVAEIVKSKEYDFVMCNFAPPDMVGHTGKYDAAVKAISHTDKAVKSVYEACKEAGYILLVTADHGNAEQMVNPDTGAPHTAHTTNPVPFIMTADPKEYSFAEDGNGTEEGALCDVAPTILALMGLEKPEEMSGRSLLAEKTEEAEKAEEADK</sequence>
<dbReference type="Pfam" id="PF01676">
    <property type="entry name" value="Metalloenzyme"/>
    <property type="match status" value="1"/>
</dbReference>
<feature type="binding site" evidence="14">
    <location>
        <begin position="258"/>
        <end position="261"/>
    </location>
    <ligand>
        <name>substrate</name>
    </ligand>
</feature>
<comment type="function">
    <text evidence="3">Catalyzes the interconversion of 2-phosphoglycerate and 3-phosphoglycerate.</text>
</comment>
<dbReference type="PANTHER" id="PTHR31637:SF0">
    <property type="entry name" value="2,3-BISPHOSPHOGLYCERATE-INDEPENDENT PHOSPHOGLYCERATE MUTASE"/>
    <property type="match status" value="1"/>
</dbReference>
<dbReference type="InterPro" id="IPR036646">
    <property type="entry name" value="PGAM_B_sf"/>
</dbReference>
<evidence type="ECO:0000256" key="9">
    <source>
        <dbReference type="ARBA" id="ARBA00023211"/>
    </source>
</evidence>
<evidence type="ECO:0000256" key="3">
    <source>
        <dbReference type="ARBA" id="ARBA00002315"/>
    </source>
</evidence>
<feature type="binding site" evidence="15">
    <location>
        <position position="401"/>
    </location>
    <ligand>
        <name>Mn(2+)</name>
        <dbReference type="ChEBI" id="CHEBI:29035"/>
        <label>1</label>
    </ligand>
</feature>
<feature type="active site" description="Phosphoserine intermediate" evidence="13">
    <location>
        <position position="63"/>
    </location>
</feature>
<evidence type="ECO:0000256" key="13">
    <source>
        <dbReference type="PIRSR" id="PIRSR001492-1"/>
    </source>
</evidence>
<evidence type="ECO:0000313" key="19">
    <source>
        <dbReference type="EMBL" id="KIM34401.1"/>
    </source>
</evidence>
<protein>
    <recommendedName>
        <fullName evidence="11">2,3-bisphosphoglycerate-independent phosphoglycerate mutase</fullName>
        <ecNumber evidence="6">5.4.2.12</ecNumber>
    </recommendedName>
    <alternativeName>
        <fullName evidence="12">Cofactor-independent phosphoglycerate mutase homolog</fullName>
    </alternativeName>
</protein>
<comment type="cofactor">
    <cofactor evidence="2">
        <name>Mn(2+)</name>
        <dbReference type="ChEBI" id="CHEBI:29035"/>
    </cofactor>
</comment>
<dbReference type="SUPFAM" id="SSF64158">
    <property type="entry name" value="2,3-Bisphosphoglycerate-independent phosphoglycerate mutase, substrate-binding domain"/>
    <property type="match status" value="1"/>
</dbReference>
<dbReference type="GO" id="GO:0030145">
    <property type="term" value="F:manganese ion binding"/>
    <property type="evidence" value="ECO:0007669"/>
    <property type="project" value="InterPro"/>
</dbReference>
<feature type="binding site" evidence="15">
    <location>
        <position position="457"/>
    </location>
    <ligand>
        <name>Mn(2+)</name>
        <dbReference type="ChEBI" id="CHEBI:29035"/>
        <label>1</label>
    </ligand>
</feature>
<evidence type="ECO:0000256" key="10">
    <source>
        <dbReference type="ARBA" id="ARBA00023235"/>
    </source>
</evidence>
<evidence type="ECO:0000256" key="11">
    <source>
        <dbReference type="ARBA" id="ARBA00071648"/>
    </source>
</evidence>
<feature type="domain" description="Metalloenzyme" evidence="17">
    <location>
        <begin position="6"/>
        <end position="502"/>
    </location>
</feature>
<dbReference type="FunFam" id="3.40.720.10:FF:000001">
    <property type="entry name" value="2,3-bisphosphoglycerate-independent phosphoglycerate mutase"/>
    <property type="match status" value="1"/>
</dbReference>
<dbReference type="AlphaFoldDB" id="A0A0C3BSN3"/>
<keyword evidence="7 15" id="KW-0479">Metal-binding</keyword>
<evidence type="ECO:0000256" key="4">
    <source>
        <dbReference type="ARBA" id="ARBA00004798"/>
    </source>
</evidence>
<dbReference type="Proteomes" id="UP000054097">
    <property type="component" value="Unassembled WGS sequence"/>
</dbReference>
<dbReference type="CDD" id="cd16010">
    <property type="entry name" value="iPGM"/>
    <property type="match status" value="1"/>
</dbReference>
<evidence type="ECO:0000256" key="15">
    <source>
        <dbReference type="PIRSR" id="PIRSR001492-3"/>
    </source>
</evidence>
<name>A0A0C3BSN3_SERVB</name>
<feature type="binding site" evidence="15">
    <location>
        <position position="439"/>
    </location>
    <ligand>
        <name>Mn(2+)</name>
        <dbReference type="ChEBI" id="CHEBI:29035"/>
        <label>2</label>
    </ligand>
</feature>
<dbReference type="GO" id="GO:0005737">
    <property type="term" value="C:cytoplasm"/>
    <property type="evidence" value="ECO:0007669"/>
    <property type="project" value="InterPro"/>
</dbReference>
<dbReference type="NCBIfam" id="TIGR01307">
    <property type="entry name" value="pgm_bpd_ind"/>
    <property type="match status" value="1"/>
</dbReference>
<feature type="binding site" evidence="15">
    <location>
        <position position="397"/>
    </location>
    <ligand>
        <name>Mn(2+)</name>
        <dbReference type="ChEBI" id="CHEBI:29035"/>
        <label>1</label>
    </ligand>
</feature>
<comment type="catalytic activity">
    <reaction evidence="1">
        <text>(2R)-2-phosphoglycerate = (2R)-3-phosphoglycerate</text>
        <dbReference type="Rhea" id="RHEA:15901"/>
        <dbReference type="ChEBI" id="CHEBI:58272"/>
        <dbReference type="ChEBI" id="CHEBI:58289"/>
        <dbReference type="EC" id="5.4.2.12"/>
    </reaction>
</comment>
<comment type="pathway">
    <text evidence="4">Carbohydrate degradation; glycolysis; pyruvate from D-glyceraldehyde 3-phosphate: step 3/5.</text>
</comment>
<evidence type="ECO:0000256" key="16">
    <source>
        <dbReference type="SAM" id="MobiDB-lite"/>
    </source>
</evidence>
<dbReference type="FunFam" id="3.40.1450.10:FF:000001">
    <property type="entry name" value="2,3-bisphosphoglycerate-independent phosphoglycerate mutase"/>
    <property type="match status" value="1"/>
</dbReference>
<reference evidence="19 20" key="1">
    <citation type="submission" date="2014-04" db="EMBL/GenBank/DDBJ databases">
        <authorList>
            <consortium name="DOE Joint Genome Institute"/>
            <person name="Kuo A."/>
            <person name="Zuccaro A."/>
            <person name="Kohler A."/>
            <person name="Nagy L.G."/>
            <person name="Floudas D."/>
            <person name="Copeland A."/>
            <person name="Barry K.W."/>
            <person name="Cichocki N."/>
            <person name="Veneault-Fourrey C."/>
            <person name="LaButti K."/>
            <person name="Lindquist E.A."/>
            <person name="Lipzen A."/>
            <person name="Lundell T."/>
            <person name="Morin E."/>
            <person name="Murat C."/>
            <person name="Sun H."/>
            <person name="Tunlid A."/>
            <person name="Henrissat B."/>
            <person name="Grigoriev I.V."/>
            <person name="Hibbett D.S."/>
            <person name="Martin F."/>
            <person name="Nordberg H.P."/>
            <person name="Cantor M.N."/>
            <person name="Hua S.X."/>
        </authorList>
    </citation>
    <scope>NUCLEOTIDE SEQUENCE [LARGE SCALE GENOMIC DNA]</scope>
    <source>
        <strain evidence="19 20">MAFF 305830</strain>
    </source>
</reference>